<dbReference type="EMBL" id="BMJT01000002">
    <property type="protein sequence ID" value="GGG15302.1"/>
    <property type="molecule type" value="Genomic_DNA"/>
</dbReference>
<reference evidence="2" key="1">
    <citation type="journal article" date="2014" name="Int. J. Syst. Evol. Microbiol.">
        <title>Complete genome sequence of Corynebacterium casei LMG S-19264T (=DSM 44701T), isolated from a smear-ripened cheese.</title>
        <authorList>
            <consortium name="US DOE Joint Genome Institute (JGI-PGF)"/>
            <person name="Walter F."/>
            <person name="Albersmeier A."/>
            <person name="Kalinowski J."/>
            <person name="Ruckert C."/>
        </authorList>
    </citation>
    <scope>NUCLEOTIDE SEQUENCE</scope>
    <source>
        <strain evidence="2">CGMCC 1.15760</strain>
    </source>
</reference>
<evidence type="ECO:0000256" key="1">
    <source>
        <dbReference type="SAM" id="SignalP"/>
    </source>
</evidence>
<dbReference type="NCBIfam" id="NF038094">
    <property type="entry name" value="CueP_fam"/>
    <property type="match status" value="1"/>
</dbReference>
<protein>
    <submittedName>
        <fullName evidence="2">Uncharacterized protein</fullName>
    </submittedName>
</protein>
<name>A0A917LE74_9BACI</name>
<dbReference type="InterPro" id="IPR047808">
    <property type="entry name" value="CueP-like"/>
</dbReference>
<keyword evidence="1" id="KW-0732">Signal</keyword>
<feature type="chain" id="PRO_5038954981" evidence="1">
    <location>
        <begin position="23"/>
        <end position="180"/>
    </location>
</feature>
<proteinExistence type="predicted"/>
<keyword evidence="3" id="KW-1185">Reference proteome</keyword>
<dbReference type="PROSITE" id="PS51257">
    <property type="entry name" value="PROKAR_LIPOPROTEIN"/>
    <property type="match status" value="1"/>
</dbReference>
<comment type="caution">
    <text evidence="2">The sequence shown here is derived from an EMBL/GenBank/DDBJ whole genome shotgun (WGS) entry which is preliminary data.</text>
</comment>
<dbReference type="AlphaFoldDB" id="A0A917LE74"/>
<accession>A0A917LE74</accession>
<reference evidence="2" key="2">
    <citation type="submission" date="2020-09" db="EMBL/GenBank/DDBJ databases">
        <authorList>
            <person name="Sun Q."/>
            <person name="Zhou Y."/>
        </authorList>
    </citation>
    <scope>NUCLEOTIDE SEQUENCE</scope>
    <source>
        <strain evidence="2">CGMCC 1.15760</strain>
    </source>
</reference>
<evidence type="ECO:0000313" key="3">
    <source>
        <dbReference type="Proteomes" id="UP000616608"/>
    </source>
</evidence>
<dbReference type="RefSeq" id="WP_188613630.1">
    <property type="nucleotide sequence ID" value="NZ_BMJT01000002.1"/>
</dbReference>
<organism evidence="2 3">
    <name type="scientific">Lysinibacillus alkalisoli</name>
    <dbReference type="NCBI Taxonomy" id="1911548"/>
    <lineage>
        <taxon>Bacteria</taxon>
        <taxon>Bacillati</taxon>
        <taxon>Bacillota</taxon>
        <taxon>Bacilli</taxon>
        <taxon>Bacillales</taxon>
        <taxon>Bacillaceae</taxon>
        <taxon>Lysinibacillus</taxon>
    </lineage>
</organism>
<gene>
    <name evidence="2" type="ORF">GCM10007425_07000</name>
</gene>
<feature type="signal peptide" evidence="1">
    <location>
        <begin position="1"/>
        <end position="22"/>
    </location>
</feature>
<evidence type="ECO:0000313" key="2">
    <source>
        <dbReference type="EMBL" id="GGG15302.1"/>
    </source>
</evidence>
<dbReference type="Gene3D" id="2.60.40.3700">
    <property type="match status" value="1"/>
</dbReference>
<dbReference type="Pfam" id="PF21172">
    <property type="entry name" value="CueP"/>
    <property type="match status" value="1"/>
</dbReference>
<dbReference type="Proteomes" id="UP000616608">
    <property type="component" value="Unassembled WGS sequence"/>
</dbReference>
<sequence length="180" mass="20077">MVKRWRVASVLTLAAVILSACNSEGTVTSETEEIPVQELKELVRAYGDREITSNVASITGEELYIVSEKEERNIALPKDEFFVSIAPYEKETHDCRMHSLTTCQGELVEEEFIVKVTDDSGKEVMNETRNSGVNGFVDLWLPRDENLKVTIQKGEASVTANIETFNDSLTCITTMQLPAV</sequence>